<dbReference type="NCBIfam" id="TIGR00149">
    <property type="entry name" value="TIGR00149_YjbQ"/>
    <property type="match status" value="1"/>
</dbReference>
<reference evidence="2 3" key="1">
    <citation type="submission" date="2010-06" db="EMBL/GenBank/DDBJ databases">
        <title>Complete sequence chromosome of Methanohalobium evestigatum Z-7303.</title>
        <authorList>
            <consortium name="US DOE Joint Genome Institute"/>
            <person name="Lucas S."/>
            <person name="Copeland A."/>
            <person name="Lapidus A."/>
            <person name="Cheng J.-F."/>
            <person name="Bruce D."/>
            <person name="Goodwin L."/>
            <person name="Pitluck S."/>
            <person name="Saunders E."/>
            <person name="Detter J.C."/>
            <person name="Han C."/>
            <person name="Tapia R."/>
            <person name="Land M."/>
            <person name="Hauser L."/>
            <person name="Kyrpides N."/>
            <person name="Mikhailova N."/>
            <person name="Sieprawska-Lupa M."/>
            <person name="Whitman W.B."/>
            <person name="Anderson I."/>
            <person name="Woyke T."/>
        </authorList>
    </citation>
    <scope>NUCLEOTIDE SEQUENCE [LARGE SCALE GENOMIC DNA]</scope>
    <source>
        <strain evidence="3">ATCC BAA-1072 / DSM 3721 / NBRC 107634 / OCM 161 / Z-7303</strain>
    </source>
</reference>
<organism evidence="2 3">
    <name type="scientific">Methanohalobium evestigatum (strain ATCC BAA-1072 / DSM 3721 / NBRC 107634 / OCM 161 / Z-7303)</name>
    <dbReference type="NCBI Taxonomy" id="644295"/>
    <lineage>
        <taxon>Archaea</taxon>
        <taxon>Methanobacteriati</taxon>
        <taxon>Methanobacteriota</taxon>
        <taxon>Stenosarchaea group</taxon>
        <taxon>Methanomicrobia</taxon>
        <taxon>Methanosarcinales</taxon>
        <taxon>Methanosarcinaceae</taxon>
        <taxon>Methanohalobium</taxon>
    </lineage>
</organism>
<accession>D7EBN0</accession>
<dbReference type="AlphaFoldDB" id="D7EBN0"/>
<dbReference type="PANTHER" id="PTHR30615">
    <property type="entry name" value="UNCHARACTERIZED PROTEIN YJBQ-RELATED"/>
    <property type="match status" value="1"/>
</dbReference>
<dbReference type="PANTHER" id="PTHR30615:SF8">
    <property type="entry name" value="UPF0047 PROTEIN C4A8.02C"/>
    <property type="match status" value="1"/>
</dbReference>
<dbReference type="PIRSF" id="PIRSF004681">
    <property type="entry name" value="UCP004681"/>
    <property type="match status" value="1"/>
</dbReference>
<dbReference type="Pfam" id="PF01894">
    <property type="entry name" value="YjbQ"/>
    <property type="match status" value="1"/>
</dbReference>
<dbReference type="EMBL" id="CP002069">
    <property type="protein sequence ID" value="ADI74872.1"/>
    <property type="molecule type" value="Genomic_DNA"/>
</dbReference>
<dbReference type="KEGG" id="mev:Metev_2043"/>
<evidence type="ECO:0008006" key="4">
    <source>
        <dbReference type="Google" id="ProtNLM"/>
    </source>
</evidence>
<dbReference type="STRING" id="644295.Metev_2043"/>
<protein>
    <recommendedName>
        <fullName evidence="4">Secondary thiamine-phosphate synthase enzyme</fullName>
    </recommendedName>
</protein>
<dbReference type="InterPro" id="IPR001602">
    <property type="entry name" value="UPF0047_YjbQ-like"/>
</dbReference>
<dbReference type="Gene3D" id="2.60.120.460">
    <property type="entry name" value="YjbQ-like"/>
    <property type="match status" value="1"/>
</dbReference>
<evidence type="ECO:0000256" key="1">
    <source>
        <dbReference type="ARBA" id="ARBA00005534"/>
    </source>
</evidence>
<dbReference type="Proteomes" id="UP000000391">
    <property type="component" value="Chromosome"/>
</dbReference>
<dbReference type="RefSeq" id="WP_013195437.1">
    <property type="nucleotide sequence ID" value="NC_014253.1"/>
</dbReference>
<dbReference type="SUPFAM" id="SSF111038">
    <property type="entry name" value="YjbQ-like"/>
    <property type="match status" value="1"/>
</dbReference>
<name>D7EBN0_METEZ</name>
<gene>
    <name evidence="2" type="ordered locus">Metev_2043</name>
</gene>
<comment type="similarity">
    <text evidence="1">Belongs to the UPF0047 family.</text>
</comment>
<dbReference type="OrthoDB" id="6663at2157"/>
<evidence type="ECO:0000313" key="2">
    <source>
        <dbReference type="EMBL" id="ADI74872.1"/>
    </source>
</evidence>
<dbReference type="HOGENOM" id="CLU_096980_1_2_2"/>
<dbReference type="InterPro" id="IPR035917">
    <property type="entry name" value="YjbQ-like_sf"/>
</dbReference>
<evidence type="ECO:0000313" key="3">
    <source>
        <dbReference type="Proteomes" id="UP000000391"/>
    </source>
</evidence>
<sequence>MSVLTRRLKYETEANIDIVNITSDVSSAIDNSGIKNGFVTVFVPGSTAAVTSMEYEPGLISDLTSVLEKIAPSDVEYQHDKKWHDGNGFSHVRASLLGQSETFPIINSELANGPWQQVVLINLDNRPRYRELILQIYGE</sequence>
<keyword evidence="3" id="KW-1185">Reference proteome</keyword>
<proteinExistence type="inferred from homology"/>
<dbReference type="GeneID" id="9347703"/>